<dbReference type="GO" id="GO:0030145">
    <property type="term" value="F:manganese ion binding"/>
    <property type="evidence" value="ECO:0007669"/>
    <property type="project" value="TreeGrafter"/>
</dbReference>
<evidence type="ECO:0000256" key="7">
    <source>
        <dbReference type="ARBA" id="ARBA00012927"/>
    </source>
</evidence>
<dbReference type="SUPFAM" id="SSF51658">
    <property type="entry name" value="Xylose isomerase-like"/>
    <property type="match status" value="1"/>
</dbReference>
<dbReference type="PANTHER" id="PTHR30387:SF2">
    <property type="entry name" value="MANNONATE DEHYDRATASE"/>
    <property type="match status" value="1"/>
</dbReference>
<sequence length="355" mass="39808">MKLGLGLYRHMLTDENFAFAKQCGCTHLVIHLADYYSNQIVTATDDKTNYGQAKALEPIWQADSMIALQKKAQSYGLTIYAIENFSPADWYDVLLDGPKREAQMEHLKEIIRNAGKAGIRSFGYNFSLAGVWGHQKERSGRGGAYGTCFDASRIKLDAPIPNGEIWNMTYRSNEQGVLAPITSAELWARLRRFLEEILPVAEESGVELALHPDDPPLEGLRGMPRLVYQPELYQNVIDISSSNANKLEFCMGSIQEMTHGNIYDAISQYAGQNRISYIHFRNVKGKVPKYQEVFVDDGDIDMPKALALLEQYGFDGVIIPDHTPEITCGAPWHAGMAYALGYMRAVLQMLDKQLS</sequence>
<keyword evidence="9" id="KW-0464">Manganese</keyword>
<evidence type="ECO:0000313" key="11">
    <source>
        <dbReference type="EMBL" id="KEZ89241.1"/>
    </source>
</evidence>
<comment type="function">
    <text evidence="4">Catalyzes the dehydration of D-mannonate.</text>
</comment>
<evidence type="ECO:0000256" key="5">
    <source>
        <dbReference type="ARBA" id="ARBA00004892"/>
    </source>
</evidence>
<comment type="similarity">
    <text evidence="6">Belongs to the mannonate dehydratase family.</text>
</comment>
<dbReference type="EC" id="4.2.1.8" evidence="7"/>
<dbReference type="GO" id="GO:0008198">
    <property type="term" value="F:ferrous iron binding"/>
    <property type="evidence" value="ECO:0007669"/>
    <property type="project" value="TreeGrafter"/>
</dbReference>
<evidence type="ECO:0000256" key="8">
    <source>
        <dbReference type="ARBA" id="ARBA00023004"/>
    </source>
</evidence>
<dbReference type="PANTHER" id="PTHR30387">
    <property type="entry name" value="MANNONATE DEHYDRATASE"/>
    <property type="match status" value="1"/>
</dbReference>
<accession>A0A084JJV7</accession>
<dbReference type="AlphaFoldDB" id="A0A084JJV7"/>
<evidence type="ECO:0000256" key="9">
    <source>
        <dbReference type="ARBA" id="ARBA00023211"/>
    </source>
</evidence>
<dbReference type="EMBL" id="JPME01000018">
    <property type="protein sequence ID" value="KEZ89241.1"/>
    <property type="molecule type" value="Genomic_DNA"/>
</dbReference>
<evidence type="ECO:0000256" key="1">
    <source>
        <dbReference type="ARBA" id="ARBA00001794"/>
    </source>
</evidence>
<dbReference type="STRING" id="29354.IO98_14715"/>
<evidence type="ECO:0000256" key="10">
    <source>
        <dbReference type="ARBA" id="ARBA00023239"/>
    </source>
</evidence>
<dbReference type="GO" id="GO:0008927">
    <property type="term" value="F:mannonate dehydratase activity"/>
    <property type="evidence" value="ECO:0007669"/>
    <property type="project" value="UniProtKB-EC"/>
</dbReference>
<dbReference type="Pfam" id="PF03786">
    <property type="entry name" value="UxuA"/>
    <property type="match status" value="1"/>
</dbReference>
<organism evidence="11 12">
    <name type="scientific">Lacrimispora celerecrescens</name>
    <dbReference type="NCBI Taxonomy" id="29354"/>
    <lineage>
        <taxon>Bacteria</taxon>
        <taxon>Bacillati</taxon>
        <taxon>Bacillota</taxon>
        <taxon>Clostridia</taxon>
        <taxon>Lachnospirales</taxon>
        <taxon>Lachnospiraceae</taxon>
        <taxon>Lacrimispora</taxon>
    </lineage>
</organism>
<dbReference type="InterPro" id="IPR036237">
    <property type="entry name" value="Xyl_isomerase-like_sf"/>
</dbReference>
<dbReference type="UniPathway" id="UPA00246"/>
<dbReference type="GO" id="GO:0042840">
    <property type="term" value="P:D-glucuronate catabolic process"/>
    <property type="evidence" value="ECO:0007669"/>
    <property type="project" value="TreeGrafter"/>
</dbReference>
<keyword evidence="10" id="KW-0456">Lyase</keyword>
<evidence type="ECO:0000256" key="3">
    <source>
        <dbReference type="ARBA" id="ARBA00001954"/>
    </source>
</evidence>
<dbReference type="Gene3D" id="3.20.20.150">
    <property type="entry name" value="Divalent-metal-dependent TIM barrel enzymes"/>
    <property type="match status" value="1"/>
</dbReference>
<proteinExistence type="inferred from homology"/>
<reference evidence="11 12" key="1">
    <citation type="submission" date="2014-07" db="EMBL/GenBank/DDBJ databases">
        <title>Draft genome of Clostridium celerecrescens 152B isolated from sediments associated with methane hydrate from Krishna Godavari basin.</title>
        <authorList>
            <person name="Honkalas V.S."/>
            <person name="Dabir A.P."/>
            <person name="Arora P."/>
            <person name="Dhakephalkar P.K."/>
        </authorList>
    </citation>
    <scope>NUCLEOTIDE SEQUENCE [LARGE SCALE GENOMIC DNA]</scope>
    <source>
        <strain evidence="11 12">152B</strain>
    </source>
</reference>
<comment type="catalytic activity">
    <reaction evidence="1">
        <text>D-mannonate = 2-dehydro-3-deoxy-D-gluconate + H2O</text>
        <dbReference type="Rhea" id="RHEA:20097"/>
        <dbReference type="ChEBI" id="CHEBI:15377"/>
        <dbReference type="ChEBI" id="CHEBI:17767"/>
        <dbReference type="ChEBI" id="CHEBI:57990"/>
        <dbReference type="EC" id="4.2.1.8"/>
    </reaction>
</comment>
<gene>
    <name evidence="11" type="ORF">IO98_14715</name>
</gene>
<evidence type="ECO:0000256" key="2">
    <source>
        <dbReference type="ARBA" id="ARBA00001936"/>
    </source>
</evidence>
<evidence type="ECO:0000256" key="4">
    <source>
        <dbReference type="ARBA" id="ARBA00002713"/>
    </source>
</evidence>
<comment type="cofactor">
    <cofactor evidence="2">
        <name>Mn(2+)</name>
        <dbReference type="ChEBI" id="CHEBI:29035"/>
    </cofactor>
</comment>
<dbReference type="InterPro" id="IPR004628">
    <property type="entry name" value="Man_deHydtase"/>
</dbReference>
<keyword evidence="12" id="KW-1185">Reference proteome</keyword>
<comment type="caution">
    <text evidence="11">The sequence shown here is derived from an EMBL/GenBank/DDBJ whole genome shotgun (WGS) entry which is preliminary data.</text>
</comment>
<evidence type="ECO:0000313" key="12">
    <source>
        <dbReference type="Proteomes" id="UP000028525"/>
    </source>
</evidence>
<evidence type="ECO:0000256" key="6">
    <source>
        <dbReference type="ARBA" id="ARBA00007389"/>
    </source>
</evidence>
<comment type="pathway">
    <text evidence="5">Carbohydrate metabolism; pentose and glucuronate interconversion.</text>
</comment>
<dbReference type="Proteomes" id="UP000028525">
    <property type="component" value="Unassembled WGS sequence"/>
</dbReference>
<comment type="cofactor">
    <cofactor evidence="3">
        <name>Fe(2+)</name>
        <dbReference type="ChEBI" id="CHEBI:29033"/>
    </cofactor>
</comment>
<name>A0A084JJV7_9FIRM</name>
<dbReference type="OrthoDB" id="9780250at2"/>
<protein>
    <recommendedName>
        <fullName evidence="7">mannonate dehydratase</fullName>
        <ecNumber evidence="7">4.2.1.8</ecNumber>
    </recommendedName>
</protein>
<keyword evidence="8" id="KW-0408">Iron</keyword>